<protein>
    <submittedName>
        <fullName evidence="1">Uncharacterized protein</fullName>
    </submittedName>
</protein>
<reference evidence="1 2" key="1">
    <citation type="journal article" date="2022" name="Hortic Res">
        <title>A haplotype resolved chromosomal level avocado genome allows analysis of novel avocado genes.</title>
        <authorList>
            <person name="Nath O."/>
            <person name="Fletcher S.J."/>
            <person name="Hayward A."/>
            <person name="Shaw L.M."/>
            <person name="Masouleh A.K."/>
            <person name="Furtado A."/>
            <person name="Henry R.J."/>
            <person name="Mitter N."/>
        </authorList>
    </citation>
    <scope>NUCLEOTIDE SEQUENCE [LARGE SCALE GENOMIC DNA]</scope>
    <source>
        <strain evidence="2">cv. Hass</strain>
    </source>
</reference>
<dbReference type="Proteomes" id="UP001234297">
    <property type="component" value="Chromosome 2"/>
</dbReference>
<dbReference type="EMBL" id="CM056810">
    <property type="protein sequence ID" value="KAJ8646410.1"/>
    <property type="molecule type" value="Genomic_DNA"/>
</dbReference>
<name>A0ACC2ML95_PERAE</name>
<sequence length="103" mass="11523">MNVETQGEPLPPTLNSSSVPAMAIQQEISGRNTVPQFGGWDPKTGGSPDYSVVFSRARENRKKHKSEFNRPTLENDEQLATNQSKDSTPARRKILSYLRCFKA</sequence>
<proteinExistence type="predicted"/>
<evidence type="ECO:0000313" key="2">
    <source>
        <dbReference type="Proteomes" id="UP001234297"/>
    </source>
</evidence>
<gene>
    <name evidence="1" type="ORF">MRB53_008158</name>
</gene>
<comment type="caution">
    <text evidence="1">The sequence shown here is derived from an EMBL/GenBank/DDBJ whole genome shotgun (WGS) entry which is preliminary data.</text>
</comment>
<evidence type="ECO:0000313" key="1">
    <source>
        <dbReference type="EMBL" id="KAJ8646410.1"/>
    </source>
</evidence>
<accession>A0ACC2ML95</accession>
<keyword evidence="2" id="KW-1185">Reference proteome</keyword>
<organism evidence="1 2">
    <name type="scientific">Persea americana</name>
    <name type="common">Avocado</name>
    <dbReference type="NCBI Taxonomy" id="3435"/>
    <lineage>
        <taxon>Eukaryota</taxon>
        <taxon>Viridiplantae</taxon>
        <taxon>Streptophyta</taxon>
        <taxon>Embryophyta</taxon>
        <taxon>Tracheophyta</taxon>
        <taxon>Spermatophyta</taxon>
        <taxon>Magnoliopsida</taxon>
        <taxon>Magnoliidae</taxon>
        <taxon>Laurales</taxon>
        <taxon>Lauraceae</taxon>
        <taxon>Persea</taxon>
    </lineage>
</organism>